<dbReference type="InterPro" id="IPR052376">
    <property type="entry name" value="Oxidative_Scav/Glycosyltrans"/>
</dbReference>
<dbReference type="InterPro" id="IPR003743">
    <property type="entry name" value="Zf-RING_7"/>
</dbReference>
<feature type="domain" description="CT398-like coiled coil hairpin" evidence="3">
    <location>
        <begin position="15"/>
        <end position="194"/>
    </location>
</feature>
<dbReference type="InterPro" id="IPR056003">
    <property type="entry name" value="CT398_CC_hairpin"/>
</dbReference>
<evidence type="ECO:0000259" key="2">
    <source>
        <dbReference type="Pfam" id="PF02591"/>
    </source>
</evidence>
<feature type="domain" description="C4-type zinc ribbon" evidence="2">
    <location>
        <begin position="204"/>
        <end position="238"/>
    </location>
</feature>
<dbReference type="OrthoDB" id="9784388at2"/>
<sequence>MKATPQEQWRLLDVAETDRLLAQAAHRRKTLPELAELSQLAVQRRDLAEEVVRLATEVSDAQEEEAQVEHDLQPARARLERNQKTVDDGLLSDHKALVGLTDEIEHLKRRISDLEDTELEAMQRLEDAQKVHEEADRRRLTLDDHIRGVLKSRDDQFAEIDRQLKQLTEQRRAQAAGIPADLLKLYETLRTRTGQGAGRLHRGVCESCGITINAADLRRFASAGEDEVLRCEECDRILVRTADSGL</sequence>
<evidence type="ECO:0000313" key="5">
    <source>
        <dbReference type="Proteomes" id="UP000277858"/>
    </source>
</evidence>
<keyword evidence="5" id="KW-1185">Reference proteome</keyword>
<dbReference type="RefSeq" id="WP_028702760.1">
    <property type="nucleotide sequence ID" value="NZ_LR134473.1"/>
</dbReference>
<dbReference type="EMBL" id="LR134473">
    <property type="protein sequence ID" value="VEI02624.1"/>
    <property type="molecule type" value="Genomic_DNA"/>
</dbReference>
<dbReference type="Pfam" id="PF02591">
    <property type="entry name" value="Zn_ribbon_9"/>
    <property type="match status" value="1"/>
</dbReference>
<dbReference type="PANTHER" id="PTHR39082:SF1">
    <property type="entry name" value="SCAVENGER RECEPTOR CLASS A MEMBER 3"/>
    <property type="match status" value="1"/>
</dbReference>
<dbReference type="PANTHER" id="PTHR39082">
    <property type="entry name" value="PHOSPHOLIPASE C-BETA-2-RELATED"/>
    <property type="match status" value="1"/>
</dbReference>
<evidence type="ECO:0000256" key="1">
    <source>
        <dbReference type="SAM" id="Coils"/>
    </source>
</evidence>
<evidence type="ECO:0000313" key="4">
    <source>
        <dbReference type="EMBL" id="VEI02624.1"/>
    </source>
</evidence>
<feature type="coiled-coil region" evidence="1">
    <location>
        <begin position="97"/>
        <end position="170"/>
    </location>
</feature>
<evidence type="ECO:0000259" key="3">
    <source>
        <dbReference type="Pfam" id="PF24481"/>
    </source>
</evidence>
<reference evidence="4 5" key="1">
    <citation type="submission" date="2018-12" db="EMBL/GenBank/DDBJ databases">
        <authorList>
            <consortium name="Pathogen Informatics"/>
        </authorList>
    </citation>
    <scope>NUCLEOTIDE SEQUENCE [LARGE SCALE GENOMIC DNA]</scope>
    <source>
        <strain evidence="4 5">NCTC13652</strain>
    </source>
</reference>
<dbReference type="Gene3D" id="1.10.287.1490">
    <property type="match status" value="1"/>
</dbReference>
<dbReference type="AlphaFoldDB" id="A0A3S4YW84"/>
<dbReference type="STRING" id="1122997.GCA_000425285_01058"/>
<dbReference type="Proteomes" id="UP000277858">
    <property type="component" value="Chromosome"/>
</dbReference>
<accession>A0A3S4YW84</accession>
<protein>
    <submittedName>
        <fullName evidence="4">Zinc ribbon domain</fullName>
    </submittedName>
</protein>
<name>A0A3S4YW84_9ACTN</name>
<dbReference type="Pfam" id="PF24481">
    <property type="entry name" value="CT398_CC"/>
    <property type="match status" value="1"/>
</dbReference>
<organism evidence="4 5">
    <name type="scientific">Acidipropionibacterium jensenii</name>
    <dbReference type="NCBI Taxonomy" id="1749"/>
    <lineage>
        <taxon>Bacteria</taxon>
        <taxon>Bacillati</taxon>
        <taxon>Actinomycetota</taxon>
        <taxon>Actinomycetes</taxon>
        <taxon>Propionibacteriales</taxon>
        <taxon>Propionibacteriaceae</taxon>
        <taxon>Acidipropionibacterium</taxon>
    </lineage>
</organism>
<keyword evidence="1" id="KW-0175">Coiled coil</keyword>
<proteinExistence type="predicted"/>
<gene>
    <name evidence="4" type="ORF">NCTC13652_00804</name>
</gene>